<gene>
    <name evidence="1" type="ORF">HKD42_04040</name>
</gene>
<organism evidence="1 2">
    <name type="scientific">Pontixanthobacter rizhaonensis</name>
    <dbReference type="NCBI Taxonomy" id="2730337"/>
    <lineage>
        <taxon>Bacteria</taxon>
        <taxon>Pseudomonadati</taxon>
        <taxon>Pseudomonadota</taxon>
        <taxon>Alphaproteobacteria</taxon>
        <taxon>Sphingomonadales</taxon>
        <taxon>Erythrobacteraceae</taxon>
        <taxon>Pontixanthobacter</taxon>
    </lineage>
</organism>
<dbReference type="Proteomes" id="UP000561181">
    <property type="component" value="Unassembled WGS sequence"/>
</dbReference>
<name>A0A848QJH3_9SPHN</name>
<accession>A0A848QJH3</accession>
<evidence type="ECO:0008006" key="3">
    <source>
        <dbReference type="Google" id="ProtNLM"/>
    </source>
</evidence>
<sequence length="532" mass="59509">MKNRKLNSDQLGKKGESRFPELCIDADLTPNAATWDRKGWDFILDWPHPKNSKAFDNRPAPLSCLVQLKTVWTSSSSIKLRLSSVEHIAKKNEPAFIYVLRANDDLTFRDALIVHLDGDFLAMVLKKLRQARADGKKPNEVFITVSLKKWFIPLSADGASLRSWIETSVGPSTVECADLKQKQLSNLGYETGGKFLHTTFKGENAEHLIDAFLGLRPIEVTNISATEKRFDIELPDTDFTPDLGTMHISPSPRDTCNILVEDDGFEAPLLFRAKIFGVPDSLLPENHLKLLVRADLFDLVLYADFSGSGRPLVTLTFKTDTKKISKVKASASEWSSFYGFMAALGERTLKIEIQPKKMPQFLSGSISLHQEGFAQRWQYPARLSSIAETILRKTASPNFKLRNDDIAQACQPLEVLDAMIGDPASLSALTFTTEPMDGPSDGDVHEMLYIDRFKLGSWAIAYAVQIQVKATCKESEIVWTGSVPNFRHVGRIKQTNQAYSRYIEKVRNLTGVQSHFAARTIAMTRTGELPNP</sequence>
<proteinExistence type="predicted"/>
<evidence type="ECO:0000313" key="1">
    <source>
        <dbReference type="EMBL" id="NMW31224.1"/>
    </source>
</evidence>
<comment type="caution">
    <text evidence="1">The sequence shown here is derived from an EMBL/GenBank/DDBJ whole genome shotgun (WGS) entry which is preliminary data.</text>
</comment>
<dbReference type="AlphaFoldDB" id="A0A848QJH3"/>
<dbReference type="EMBL" id="JABCRE010000002">
    <property type="protein sequence ID" value="NMW31224.1"/>
    <property type="molecule type" value="Genomic_DNA"/>
</dbReference>
<dbReference type="RefSeq" id="WP_170010525.1">
    <property type="nucleotide sequence ID" value="NZ_JABCRE010000002.1"/>
</dbReference>
<keyword evidence="2" id="KW-1185">Reference proteome</keyword>
<evidence type="ECO:0000313" key="2">
    <source>
        <dbReference type="Proteomes" id="UP000561181"/>
    </source>
</evidence>
<reference evidence="1 2" key="1">
    <citation type="submission" date="2020-04" db="EMBL/GenBank/DDBJ databases">
        <authorList>
            <person name="Liu A."/>
        </authorList>
    </citation>
    <scope>NUCLEOTIDE SEQUENCE [LARGE SCALE GENOMIC DNA]</scope>
    <source>
        <strain evidence="1 2">RZ02</strain>
    </source>
</reference>
<protein>
    <recommendedName>
        <fullName evidence="3">DUF4365 domain-containing protein</fullName>
    </recommendedName>
</protein>